<gene>
    <name evidence="1" type="ORF">L6164_004820</name>
</gene>
<dbReference type="EMBL" id="CM039428">
    <property type="protein sequence ID" value="KAI4350358.1"/>
    <property type="molecule type" value="Genomic_DNA"/>
</dbReference>
<dbReference type="Proteomes" id="UP000828941">
    <property type="component" value="Chromosome 3"/>
</dbReference>
<reference evidence="1 2" key="1">
    <citation type="journal article" date="2022" name="DNA Res.">
        <title>Chromosomal-level genome assembly of the orchid tree Bauhinia variegata (Leguminosae; Cercidoideae) supports the allotetraploid origin hypothesis of Bauhinia.</title>
        <authorList>
            <person name="Zhong Y."/>
            <person name="Chen Y."/>
            <person name="Zheng D."/>
            <person name="Pang J."/>
            <person name="Liu Y."/>
            <person name="Luo S."/>
            <person name="Meng S."/>
            <person name="Qian L."/>
            <person name="Wei D."/>
            <person name="Dai S."/>
            <person name="Zhou R."/>
        </authorList>
    </citation>
    <scope>NUCLEOTIDE SEQUENCE [LARGE SCALE GENOMIC DNA]</scope>
    <source>
        <strain evidence="1">BV-YZ2020</strain>
    </source>
</reference>
<protein>
    <submittedName>
        <fullName evidence="1">Uncharacterized protein</fullName>
    </submittedName>
</protein>
<evidence type="ECO:0000313" key="2">
    <source>
        <dbReference type="Proteomes" id="UP000828941"/>
    </source>
</evidence>
<keyword evidence="2" id="KW-1185">Reference proteome</keyword>
<comment type="caution">
    <text evidence="1">The sequence shown here is derived from an EMBL/GenBank/DDBJ whole genome shotgun (WGS) entry which is preliminary data.</text>
</comment>
<sequence length="301" mass="33804">MASSSSISAFLLFLYISVCSFPQSASSSSGSFSMCHPDSAFFRYVLQFQCPLSISPTPPLQVDGNFIETALSDSNKIGYISILFYASWCPFSRSMLSQFETLSSMFPQVEHFALEQSSALPSVFSRYGIHSLPAIVLVNQTSSLRYRGAKDLLSLVQFYERNTGFKRVQYFADDHLSSLRSDEKSAMKSLMSLSLKEVSSREPYLVLSILFICLRILLSVFPVVVSRLRAFWVSYIPHLNLQIFGETSQVMGRVLHAIDVRRIWTKLRLCKTRGFHERARSAQVWASSLASVSLGESSSAR</sequence>
<accession>A0ACB9PPI4</accession>
<evidence type="ECO:0000313" key="1">
    <source>
        <dbReference type="EMBL" id="KAI4350358.1"/>
    </source>
</evidence>
<name>A0ACB9PPI4_BAUVA</name>
<organism evidence="1 2">
    <name type="scientific">Bauhinia variegata</name>
    <name type="common">Purple orchid tree</name>
    <name type="synonym">Phanera variegata</name>
    <dbReference type="NCBI Taxonomy" id="167791"/>
    <lineage>
        <taxon>Eukaryota</taxon>
        <taxon>Viridiplantae</taxon>
        <taxon>Streptophyta</taxon>
        <taxon>Embryophyta</taxon>
        <taxon>Tracheophyta</taxon>
        <taxon>Spermatophyta</taxon>
        <taxon>Magnoliopsida</taxon>
        <taxon>eudicotyledons</taxon>
        <taxon>Gunneridae</taxon>
        <taxon>Pentapetalae</taxon>
        <taxon>rosids</taxon>
        <taxon>fabids</taxon>
        <taxon>Fabales</taxon>
        <taxon>Fabaceae</taxon>
        <taxon>Cercidoideae</taxon>
        <taxon>Cercideae</taxon>
        <taxon>Bauhiniinae</taxon>
        <taxon>Bauhinia</taxon>
    </lineage>
</organism>
<proteinExistence type="predicted"/>